<dbReference type="InParanoid" id="A0A0P0WLL2"/>
<keyword evidence="3" id="KW-1185">Reference proteome</keyword>
<name>A0A0P0WLL2_ORYSJ</name>
<dbReference type="AlphaFoldDB" id="A0A0P0WLL2"/>
<reference evidence="2 3" key="2">
    <citation type="journal article" date="2013" name="Plant Cell Physiol.">
        <title>Rice Annotation Project Database (RAP-DB): an integrative and interactive database for rice genomics.</title>
        <authorList>
            <person name="Sakai H."/>
            <person name="Lee S.S."/>
            <person name="Tanaka T."/>
            <person name="Numa H."/>
            <person name="Kim J."/>
            <person name="Kawahara Y."/>
            <person name="Wakimoto H."/>
            <person name="Yang C.C."/>
            <person name="Iwamoto M."/>
            <person name="Abe T."/>
            <person name="Yamada Y."/>
            <person name="Muto A."/>
            <person name="Inokuchi H."/>
            <person name="Ikemura T."/>
            <person name="Matsumoto T."/>
            <person name="Sasaki T."/>
            <person name="Itoh T."/>
        </authorList>
    </citation>
    <scope>NUCLEOTIDE SEQUENCE [LARGE SCALE GENOMIC DNA]</scope>
    <source>
        <strain evidence="3">cv. Nipponbare</strain>
    </source>
</reference>
<sequence length="265" mass="26277">MVAEIPRLALGGGGGVGEQLPAAGEDSAAATNTGKRPVVGSSLAAMVVAAAGIQPDAFALGGLVEYPAGNGERDLLVVRFLRSIAAFLADGTCQMQVNDGLSCIVDLAGGVGGGRSAQQLASAFTEALALRRVLAPAPPLWPSAAAGAGGASASGSRYGGDGELVGGNVVGRMSQQGSGLTDRFPLAIGIYKRTVCVFSFLVFSDLTNLAAQGSGKVTMAAEIPRLALGGGGGGGERLPVPPMAAAEEDSPAATSTRKRLVVNES</sequence>
<dbReference type="EMBL" id="AP014961">
    <property type="protein sequence ID" value="BAS93740.1"/>
    <property type="molecule type" value="Genomic_DNA"/>
</dbReference>
<dbReference type="Proteomes" id="UP000059680">
    <property type="component" value="Chromosome 5"/>
</dbReference>
<reference evidence="2 3" key="3">
    <citation type="journal article" date="2013" name="Rice">
        <title>Improvement of the Oryza sativa Nipponbare reference genome using next generation sequence and optical map data.</title>
        <authorList>
            <person name="Kawahara Y."/>
            <person name="de la Bastide M."/>
            <person name="Hamilton J.P."/>
            <person name="Kanamori H."/>
            <person name="McCombie W.R."/>
            <person name="Ouyang S."/>
            <person name="Schwartz D.C."/>
            <person name="Tanaka T."/>
            <person name="Wu J."/>
            <person name="Zhou S."/>
            <person name="Childs K.L."/>
            <person name="Davidson R.M."/>
            <person name="Lin H."/>
            <person name="Quesada-Ocampo L."/>
            <person name="Vaillancourt B."/>
            <person name="Sakai H."/>
            <person name="Lee S.S."/>
            <person name="Kim J."/>
            <person name="Numa H."/>
            <person name="Itoh T."/>
            <person name="Buell C.R."/>
            <person name="Matsumoto T."/>
        </authorList>
    </citation>
    <scope>NUCLEOTIDE SEQUENCE [LARGE SCALE GENOMIC DNA]</scope>
    <source>
        <strain evidence="3">cv. Nipponbare</strain>
    </source>
</reference>
<feature type="region of interest" description="Disordered" evidence="1">
    <location>
        <begin position="230"/>
        <end position="265"/>
    </location>
</feature>
<accession>A0A0P0WLL2</accession>
<proteinExistence type="predicted"/>
<reference evidence="3" key="1">
    <citation type="journal article" date="2005" name="Nature">
        <title>The map-based sequence of the rice genome.</title>
        <authorList>
            <consortium name="International rice genome sequencing project (IRGSP)"/>
            <person name="Matsumoto T."/>
            <person name="Wu J."/>
            <person name="Kanamori H."/>
            <person name="Katayose Y."/>
            <person name="Fujisawa M."/>
            <person name="Namiki N."/>
            <person name="Mizuno H."/>
            <person name="Yamamoto K."/>
            <person name="Antonio B.A."/>
            <person name="Baba T."/>
            <person name="Sakata K."/>
            <person name="Nagamura Y."/>
            <person name="Aoki H."/>
            <person name="Arikawa K."/>
            <person name="Arita K."/>
            <person name="Bito T."/>
            <person name="Chiden Y."/>
            <person name="Fujitsuka N."/>
            <person name="Fukunaka R."/>
            <person name="Hamada M."/>
            <person name="Harada C."/>
            <person name="Hayashi A."/>
            <person name="Hijishita S."/>
            <person name="Honda M."/>
            <person name="Hosokawa S."/>
            <person name="Ichikawa Y."/>
            <person name="Idonuma A."/>
            <person name="Iijima M."/>
            <person name="Ikeda M."/>
            <person name="Ikeno M."/>
            <person name="Ito K."/>
            <person name="Ito S."/>
            <person name="Ito T."/>
            <person name="Ito Y."/>
            <person name="Ito Y."/>
            <person name="Iwabuchi A."/>
            <person name="Kamiya K."/>
            <person name="Karasawa W."/>
            <person name="Kurita K."/>
            <person name="Katagiri S."/>
            <person name="Kikuta A."/>
            <person name="Kobayashi H."/>
            <person name="Kobayashi N."/>
            <person name="Machita K."/>
            <person name="Maehara T."/>
            <person name="Masukawa M."/>
            <person name="Mizubayashi T."/>
            <person name="Mukai Y."/>
            <person name="Nagasaki H."/>
            <person name="Nagata Y."/>
            <person name="Naito S."/>
            <person name="Nakashima M."/>
            <person name="Nakama Y."/>
            <person name="Nakamichi Y."/>
            <person name="Nakamura M."/>
            <person name="Meguro A."/>
            <person name="Negishi M."/>
            <person name="Ohta I."/>
            <person name="Ohta T."/>
            <person name="Okamoto M."/>
            <person name="Ono N."/>
            <person name="Saji S."/>
            <person name="Sakaguchi M."/>
            <person name="Sakai K."/>
            <person name="Shibata M."/>
            <person name="Shimokawa T."/>
            <person name="Song J."/>
            <person name="Takazaki Y."/>
            <person name="Terasawa K."/>
            <person name="Tsugane M."/>
            <person name="Tsuji K."/>
            <person name="Ueda S."/>
            <person name="Waki K."/>
            <person name="Yamagata H."/>
            <person name="Yamamoto M."/>
            <person name="Yamamoto S."/>
            <person name="Yamane H."/>
            <person name="Yoshiki S."/>
            <person name="Yoshihara R."/>
            <person name="Yukawa K."/>
            <person name="Zhong H."/>
            <person name="Yano M."/>
            <person name="Yuan Q."/>
            <person name="Ouyang S."/>
            <person name="Liu J."/>
            <person name="Jones K.M."/>
            <person name="Gansberger K."/>
            <person name="Moffat K."/>
            <person name="Hill J."/>
            <person name="Bera J."/>
            <person name="Fadrosh D."/>
            <person name="Jin S."/>
            <person name="Johri S."/>
            <person name="Kim M."/>
            <person name="Overton L."/>
            <person name="Reardon M."/>
            <person name="Tsitrin T."/>
            <person name="Vuong H."/>
            <person name="Weaver B."/>
            <person name="Ciecko A."/>
            <person name="Tallon L."/>
            <person name="Jackson J."/>
            <person name="Pai G."/>
            <person name="Aken S.V."/>
            <person name="Utterback T."/>
            <person name="Reidmuller S."/>
            <person name="Feldblyum T."/>
            <person name="Hsiao J."/>
            <person name="Zismann V."/>
            <person name="Iobst S."/>
            <person name="de Vazeille A.R."/>
            <person name="Buell C.R."/>
            <person name="Ying K."/>
            <person name="Li Y."/>
            <person name="Lu T."/>
            <person name="Huang Y."/>
            <person name="Zhao Q."/>
            <person name="Feng Q."/>
            <person name="Zhang L."/>
            <person name="Zhu J."/>
            <person name="Weng Q."/>
            <person name="Mu J."/>
            <person name="Lu Y."/>
            <person name="Fan D."/>
            <person name="Liu Y."/>
            <person name="Guan J."/>
            <person name="Zhang Y."/>
            <person name="Yu S."/>
            <person name="Liu X."/>
            <person name="Zhang Y."/>
            <person name="Hong G."/>
            <person name="Han B."/>
            <person name="Choisne N."/>
            <person name="Demange N."/>
            <person name="Orjeda G."/>
            <person name="Samain S."/>
            <person name="Cattolico L."/>
            <person name="Pelletier E."/>
            <person name="Couloux A."/>
            <person name="Segurens B."/>
            <person name="Wincker P."/>
            <person name="D'Hont A."/>
            <person name="Scarpelli C."/>
            <person name="Weissenbach J."/>
            <person name="Salanoubat M."/>
            <person name="Quetier F."/>
            <person name="Yu Y."/>
            <person name="Kim H.R."/>
            <person name="Rambo T."/>
            <person name="Currie J."/>
            <person name="Collura K."/>
            <person name="Luo M."/>
            <person name="Yang T."/>
            <person name="Ammiraju J.S.S."/>
            <person name="Engler F."/>
            <person name="Soderlund C."/>
            <person name="Wing R.A."/>
            <person name="Palmer L.E."/>
            <person name="de la Bastide M."/>
            <person name="Spiegel L."/>
            <person name="Nascimento L."/>
            <person name="Zutavern T."/>
            <person name="O'Shaughnessy A."/>
            <person name="Dike S."/>
            <person name="Dedhia N."/>
            <person name="Preston R."/>
            <person name="Balija V."/>
            <person name="McCombie W.R."/>
            <person name="Chow T."/>
            <person name="Chen H."/>
            <person name="Chung M."/>
            <person name="Chen C."/>
            <person name="Shaw J."/>
            <person name="Wu H."/>
            <person name="Hsiao K."/>
            <person name="Chao Y."/>
            <person name="Chu M."/>
            <person name="Cheng C."/>
            <person name="Hour A."/>
            <person name="Lee P."/>
            <person name="Lin S."/>
            <person name="Lin Y."/>
            <person name="Liou J."/>
            <person name="Liu S."/>
            <person name="Hsing Y."/>
            <person name="Raghuvanshi S."/>
            <person name="Mohanty A."/>
            <person name="Bharti A.K."/>
            <person name="Gaur A."/>
            <person name="Gupta V."/>
            <person name="Kumar D."/>
            <person name="Ravi V."/>
            <person name="Vij S."/>
            <person name="Kapur A."/>
            <person name="Khurana P."/>
            <person name="Khurana P."/>
            <person name="Khurana J.P."/>
            <person name="Tyagi A.K."/>
            <person name="Gaikwad K."/>
            <person name="Singh A."/>
            <person name="Dalal V."/>
            <person name="Srivastava S."/>
            <person name="Dixit A."/>
            <person name="Pal A.K."/>
            <person name="Ghazi I.A."/>
            <person name="Yadav M."/>
            <person name="Pandit A."/>
            <person name="Bhargava A."/>
            <person name="Sureshbabu K."/>
            <person name="Batra K."/>
            <person name="Sharma T.R."/>
            <person name="Mohapatra T."/>
            <person name="Singh N.K."/>
            <person name="Messing J."/>
            <person name="Nelson A.B."/>
            <person name="Fuks G."/>
            <person name="Kavchok S."/>
            <person name="Keizer G."/>
            <person name="Linton E."/>
            <person name="Llaca V."/>
            <person name="Song R."/>
            <person name="Tanyolac B."/>
            <person name="Young S."/>
            <person name="Ho-Il K."/>
            <person name="Hahn J.H."/>
            <person name="Sangsakoo G."/>
            <person name="Vanavichit A."/>
            <person name="de Mattos Luiz.A.T."/>
            <person name="Zimmer P.D."/>
            <person name="Malone G."/>
            <person name="Dellagostin O."/>
            <person name="de Oliveira A.C."/>
            <person name="Bevan M."/>
            <person name="Bancroft I."/>
            <person name="Minx P."/>
            <person name="Cordum H."/>
            <person name="Wilson R."/>
            <person name="Cheng Z."/>
            <person name="Jin W."/>
            <person name="Jiang J."/>
            <person name="Leong S.A."/>
            <person name="Iwama H."/>
            <person name="Gojobori T."/>
            <person name="Itoh T."/>
            <person name="Niimura Y."/>
            <person name="Fujii Y."/>
            <person name="Habara T."/>
            <person name="Sakai H."/>
            <person name="Sato Y."/>
            <person name="Wilson G."/>
            <person name="Kumar K."/>
            <person name="McCouch S."/>
            <person name="Juretic N."/>
            <person name="Hoen D."/>
            <person name="Wright S."/>
            <person name="Bruskiewich R."/>
            <person name="Bureau T."/>
            <person name="Miyao A."/>
            <person name="Hirochika H."/>
            <person name="Nishikawa T."/>
            <person name="Kadowaki K."/>
            <person name="Sugiura M."/>
            <person name="Burr B."/>
            <person name="Sasaki T."/>
        </authorList>
    </citation>
    <scope>NUCLEOTIDE SEQUENCE [LARGE SCALE GENOMIC DNA]</scope>
    <source>
        <strain evidence="3">cv. Nipponbare</strain>
    </source>
</reference>
<evidence type="ECO:0000313" key="2">
    <source>
        <dbReference type="EMBL" id="BAS93740.1"/>
    </source>
</evidence>
<dbReference type="PaxDb" id="39947-A0A0P0WLL2"/>
<feature type="compositionally biased region" description="Basic residues" evidence="1">
    <location>
        <begin position="256"/>
        <end position="265"/>
    </location>
</feature>
<protein>
    <submittedName>
        <fullName evidence="2">Os05g0377900 protein</fullName>
    </submittedName>
</protein>
<organism evidence="2 3">
    <name type="scientific">Oryza sativa subsp. japonica</name>
    <name type="common">Rice</name>
    <dbReference type="NCBI Taxonomy" id="39947"/>
    <lineage>
        <taxon>Eukaryota</taxon>
        <taxon>Viridiplantae</taxon>
        <taxon>Streptophyta</taxon>
        <taxon>Embryophyta</taxon>
        <taxon>Tracheophyta</taxon>
        <taxon>Spermatophyta</taxon>
        <taxon>Magnoliopsida</taxon>
        <taxon>Liliopsida</taxon>
        <taxon>Poales</taxon>
        <taxon>Poaceae</taxon>
        <taxon>BOP clade</taxon>
        <taxon>Oryzoideae</taxon>
        <taxon>Oryzeae</taxon>
        <taxon>Oryzinae</taxon>
        <taxon>Oryza</taxon>
        <taxon>Oryza sativa</taxon>
    </lineage>
</organism>
<gene>
    <name evidence="2" type="ordered locus">Os05g0377900</name>
    <name evidence="2" type="ORF">OSNPB_050377900</name>
</gene>
<evidence type="ECO:0000313" key="3">
    <source>
        <dbReference type="Proteomes" id="UP000059680"/>
    </source>
</evidence>
<evidence type="ECO:0000256" key="1">
    <source>
        <dbReference type="SAM" id="MobiDB-lite"/>
    </source>
</evidence>